<evidence type="ECO:0000313" key="1">
    <source>
        <dbReference type="EMBL" id="MPN40900.1"/>
    </source>
</evidence>
<name>A0A645HPX4_9ZZZZ</name>
<accession>A0A645HPX4</accession>
<organism evidence="1">
    <name type="scientific">bioreactor metagenome</name>
    <dbReference type="NCBI Taxonomy" id="1076179"/>
    <lineage>
        <taxon>unclassified sequences</taxon>
        <taxon>metagenomes</taxon>
        <taxon>ecological metagenomes</taxon>
    </lineage>
</organism>
<comment type="caution">
    <text evidence="1">The sequence shown here is derived from an EMBL/GenBank/DDBJ whole genome shotgun (WGS) entry which is preliminary data.</text>
</comment>
<sequence>MGPCVLQEGNSVLGEALKSIGGGAGLVGAAPEGRRPRRLDRPGHTVDLILALHRAGTGDDGKLCPAQQCAAAQVNYTVVRVVFAVGFFEGLGNPHHPLHAGQQGDFLSVNARRVAFGA</sequence>
<gene>
    <name evidence="1" type="ORF">SDC9_188440</name>
</gene>
<proteinExistence type="predicted"/>
<protein>
    <submittedName>
        <fullName evidence="1">Uncharacterized protein</fullName>
    </submittedName>
</protein>
<dbReference type="AlphaFoldDB" id="A0A645HPX4"/>
<dbReference type="EMBL" id="VSSQ01097610">
    <property type="protein sequence ID" value="MPN40900.1"/>
    <property type="molecule type" value="Genomic_DNA"/>
</dbReference>
<reference evidence="1" key="1">
    <citation type="submission" date="2019-08" db="EMBL/GenBank/DDBJ databases">
        <authorList>
            <person name="Kucharzyk K."/>
            <person name="Murdoch R.W."/>
            <person name="Higgins S."/>
            <person name="Loffler F."/>
        </authorList>
    </citation>
    <scope>NUCLEOTIDE SEQUENCE</scope>
</reference>